<dbReference type="EMBL" id="CP000859">
    <property type="protein sequence ID" value="ABW67488.1"/>
    <property type="molecule type" value="Genomic_DNA"/>
</dbReference>
<protein>
    <submittedName>
        <fullName evidence="2">Uncharacterized protein</fullName>
    </submittedName>
</protein>
<evidence type="ECO:0000256" key="1">
    <source>
        <dbReference type="SAM" id="SignalP"/>
    </source>
</evidence>
<proteinExistence type="predicted"/>
<feature type="chain" id="PRO_5002734142" evidence="1">
    <location>
        <begin position="24"/>
        <end position="123"/>
    </location>
</feature>
<sequence length="123" mass="13926">MKTIPGLLFAAVLLCLSCPHAHAQEFGKIRALQQRADTVVRQKNSFVARVLDSYQIPHQINEQGVVVRIQVEEKWHDVTAIEIVPLLRENAVDVTAPREVTAHEIYFFTAEGVLDLVSELRIR</sequence>
<keyword evidence="3" id="KW-1185">Reference proteome</keyword>
<dbReference type="Proteomes" id="UP000008561">
    <property type="component" value="Chromosome"/>
</dbReference>
<keyword evidence="1" id="KW-0732">Signal</keyword>
<dbReference type="HOGENOM" id="CLU_2011575_0_0_7"/>
<dbReference type="KEGG" id="dol:Dole_1684"/>
<dbReference type="RefSeq" id="WP_012175104.1">
    <property type="nucleotide sequence ID" value="NC_009943.1"/>
</dbReference>
<evidence type="ECO:0000313" key="2">
    <source>
        <dbReference type="EMBL" id="ABW67488.1"/>
    </source>
</evidence>
<evidence type="ECO:0000313" key="3">
    <source>
        <dbReference type="Proteomes" id="UP000008561"/>
    </source>
</evidence>
<dbReference type="AlphaFoldDB" id="A9A0I8"/>
<name>A9A0I8_DESOH</name>
<organism evidence="2 3">
    <name type="scientific">Desulfosudis oleivorans (strain DSM 6200 / JCM 39069 / Hxd3)</name>
    <name type="common">Desulfococcus oleovorans</name>
    <dbReference type="NCBI Taxonomy" id="96561"/>
    <lineage>
        <taxon>Bacteria</taxon>
        <taxon>Pseudomonadati</taxon>
        <taxon>Thermodesulfobacteriota</taxon>
        <taxon>Desulfobacteria</taxon>
        <taxon>Desulfobacterales</taxon>
        <taxon>Desulfosudaceae</taxon>
        <taxon>Desulfosudis</taxon>
    </lineage>
</organism>
<reference evidence="2 3" key="1">
    <citation type="submission" date="2007-10" db="EMBL/GenBank/DDBJ databases">
        <title>Complete sequence of Desulfococcus oleovorans Hxd3.</title>
        <authorList>
            <consortium name="US DOE Joint Genome Institute"/>
            <person name="Copeland A."/>
            <person name="Lucas S."/>
            <person name="Lapidus A."/>
            <person name="Barry K."/>
            <person name="Glavina del Rio T."/>
            <person name="Dalin E."/>
            <person name="Tice H."/>
            <person name="Pitluck S."/>
            <person name="Kiss H."/>
            <person name="Brettin T."/>
            <person name="Bruce D."/>
            <person name="Detter J.C."/>
            <person name="Han C."/>
            <person name="Schmutz J."/>
            <person name="Larimer F."/>
            <person name="Land M."/>
            <person name="Hauser L."/>
            <person name="Kyrpides N."/>
            <person name="Kim E."/>
            <person name="Wawrik B."/>
            <person name="Richardson P."/>
        </authorList>
    </citation>
    <scope>NUCLEOTIDE SEQUENCE [LARGE SCALE GENOMIC DNA]</scope>
    <source>
        <strain evidence="3">DSM 6200 / JCM 39069 / Hxd3</strain>
    </source>
</reference>
<accession>A9A0I8</accession>
<feature type="signal peptide" evidence="1">
    <location>
        <begin position="1"/>
        <end position="23"/>
    </location>
</feature>
<gene>
    <name evidence="2" type="ordered locus">Dole_1684</name>
</gene>